<keyword evidence="4" id="KW-0547">Nucleotide-binding</keyword>
<proteinExistence type="predicted"/>
<organism evidence="9 10">
    <name type="scientific">Thraustotheca clavata</name>
    <dbReference type="NCBI Taxonomy" id="74557"/>
    <lineage>
        <taxon>Eukaryota</taxon>
        <taxon>Sar</taxon>
        <taxon>Stramenopiles</taxon>
        <taxon>Oomycota</taxon>
        <taxon>Saprolegniomycetes</taxon>
        <taxon>Saprolegniales</taxon>
        <taxon>Achlyaceae</taxon>
        <taxon>Thraustotheca</taxon>
    </lineage>
</organism>
<dbReference type="PANTHER" id="PTHR19241">
    <property type="entry name" value="ATP-BINDING CASSETTE TRANSPORTER"/>
    <property type="match status" value="1"/>
</dbReference>
<keyword evidence="3" id="KW-0812">Transmembrane</keyword>
<dbReference type="GO" id="GO:0140359">
    <property type="term" value="F:ABC-type transporter activity"/>
    <property type="evidence" value="ECO:0007669"/>
    <property type="project" value="InterPro"/>
</dbReference>
<dbReference type="InterPro" id="IPR027417">
    <property type="entry name" value="P-loop_NTPase"/>
</dbReference>
<dbReference type="EMBL" id="JNBS01002871">
    <property type="protein sequence ID" value="OQR89075.1"/>
    <property type="molecule type" value="Genomic_DNA"/>
</dbReference>
<dbReference type="AlphaFoldDB" id="A0A1V9YTJ2"/>
<feature type="domain" description="ABC transporter" evidence="8">
    <location>
        <begin position="40"/>
        <end position="339"/>
    </location>
</feature>
<comment type="caution">
    <text evidence="9">The sequence shown here is derived from an EMBL/GenBank/DDBJ whole genome shotgun (WGS) entry which is preliminary data.</text>
</comment>
<reference evidence="9 10" key="1">
    <citation type="journal article" date="2014" name="Genome Biol. Evol.">
        <title>The secreted proteins of Achlya hypogyna and Thraustotheca clavata identify the ancestral oomycete secretome and reveal gene acquisitions by horizontal gene transfer.</title>
        <authorList>
            <person name="Misner I."/>
            <person name="Blouin N."/>
            <person name="Leonard G."/>
            <person name="Richards T.A."/>
            <person name="Lane C.E."/>
        </authorList>
    </citation>
    <scope>NUCLEOTIDE SEQUENCE [LARGE SCALE GENOMIC DNA]</scope>
    <source>
        <strain evidence="9 10">ATCC 34112</strain>
    </source>
</reference>
<protein>
    <submittedName>
        <fullName evidence="9">ATP-binding Cassette (ABC) Superfamily</fullName>
    </submittedName>
</protein>
<keyword evidence="5 9" id="KW-0067">ATP-binding</keyword>
<dbReference type="SUPFAM" id="SSF52540">
    <property type="entry name" value="P-loop containing nucleoside triphosphate hydrolases"/>
    <property type="match status" value="1"/>
</dbReference>
<evidence type="ECO:0000256" key="3">
    <source>
        <dbReference type="ARBA" id="ARBA00022692"/>
    </source>
</evidence>
<dbReference type="InterPro" id="IPR043926">
    <property type="entry name" value="ABCG_dom"/>
</dbReference>
<keyword evidence="6" id="KW-1133">Transmembrane helix</keyword>
<dbReference type="SMART" id="SM00382">
    <property type="entry name" value="AAA"/>
    <property type="match status" value="1"/>
</dbReference>
<evidence type="ECO:0000256" key="2">
    <source>
        <dbReference type="ARBA" id="ARBA00022448"/>
    </source>
</evidence>
<dbReference type="InterPro" id="IPR003593">
    <property type="entry name" value="AAA+_ATPase"/>
</dbReference>
<feature type="non-terminal residue" evidence="9">
    <location>
        <position position="350"/>
    </location>
</feature>
<gene>
    <name evidence="9" type="ORF">THRCLA_09935</name>
</gene>
<evidence type="ECO:0000256" key="6">
    <source>
        <dbReference type="ARBA" id="ARBA00022989"/>
    </source>
</evidence>
<evidence type="ECO:0000313" key="9">
    <source>
        <dbReference type="EMBL" id="OQR89075.1"/>
    </source>
</evidence>
<evidence type="ECO:0000313" key="10">
    <source>
        <dbReference type="Proteomes" id="UP000243217"/>
    </source>
</evidence>
<evidence type="ECO:0000256" key="5">
    <source>
        <dbReference type="ARBA" id="ARBA00022840"/>
    </source>
</evidence>
<evidence type="ECO:0000259" key="8">
    <source>
        <dbReference type="PROSITE" id="PS50893"/>
    </source>
</evidence>
<dbReference type="Pfam" id="PF19055">
    <property type="entry name" value="ABC2_membrane_7"/>
    <property type="match status" value="1"/>
</dbReference>
<dbReference type="OrthoDB" id="77750at2759"/>
<keyword evidence="2" id="KW-0813">Transport</keyword>
<dbReference type="FunFam" id="3.40.50.300:FF:000528">
    <property type="entry name" value="ABC transporter G family member 31"/>
    <property type="match status" value="1"/>
</dbReference>
<dbReference type="GO" id="GO:0005524">
    <property type="term" value="F:ATP binding"/>
    <property type="evidence" value="ECO:0007669"/>
    <property type="project" value="UniProtKB-KW"/>
</dbReference>
<evidence type="ECO:0000256" key="7">
    <source>
        <dbReference type="ARBA" id="ARBA00023136"/>
    </source>
</evidence>
<sequence>MAPAPQTAEAFLADGSDAFHATLATQLEASMGKAMPQMEIRFQDLSISADVAVATKDGHELPTLLNHAKKLFLGACRSKRSIRKEVLHPMSGVFKPSTTTLLLGQPGSGKSSLMKILSGRFPIHKNITLGGKVTFNGTNSDAIKDQLPQFTAYMNQRDFHCPTLTVKETLEFAHACAGGAVVPQRVLDSLQYGSDEENAQAETLLQSLYQVYPDIITRQMGLLNCQDTIVGNAMLRGVSGGERKRVTVGEMEFGMKQASFMDEISTGLDSAATFDIVKSQKSMAESLKRTIVIALLQPSPEVYNLFDDVLLLNEGHVMYHGPRALALEYFESLGFKCPPKRDVADFLLDL</sequence>
<dbReference type="GO" id="GO:0016020">
    <property type="term" value="C:membrane"/>
    <property type="evidence" value="ECO:0007669"/>
    <property type="project" value="UniProtKB-SubCell"/>
</dbReference>
<keyword evidence="7" id="KW-0472">Membrane</keyword>
<dbReference type="Proteomes" id="UP000243217">
    <property type="component" value="Unassembled WGS sequence"/>
</dbReference>
<keyword evidence="10" id="KW-1185">Reference proteome</keyword>
<comment type="subcellular location">
    <subcellularLocation>
        <location evidence="1">Membrane</location>
        <topology evidence="1">Multi-pass membrane protein</topology>
    </subcellularLocation>
</comment>
<dbReference type="InterPro" id="IPR003439">
    <property type="entry name" value="ABC_transporter-like_ATP-bd"/>
</dbReference>
<dbReference type="Pfam" id="PF00005">
    <property type="entry name" value="ABC_tran"/>
    <property type="match status" value="1"/>
</dbReference>
<evidence type="ECO:0000256" key="1">
    <source>
        <dbReference type="ARBA" id="ARBA00004141"/>
    </source>
</evidence>
<accession>A0A1V9YTJ2</accession>
<dbReference type="STRING" id="74557.A0A1V9YTJ2"/>
<dbReference type="PROSITE" id="PS50893">
    <property type="entry name" value="ABC_TRANSPORTER_2"/>
    <property type="match status" value="1"/>
</dbReference>
<name>A0A1V9YTJ2_9STRA</name>
<dbReference type="Gene3D" id="3.40.50.300">
    <property type="entry name" value="P-loop containing nucleotide triphosphate hydrolases"/>
    <property type="match status" value="1"/>
</dbReference>
<evidence type="ECO:0000256" key="4">
    <source>
        <dbReference type="ARBA" id="ARBA00022741"/>
    </source>
</evidence>
<dbReference type="GO" id="GO:0016887">
    <property type="term" value="F:ATP hydrolysis activity"/>
    <property type="evidence" value="ECO:0007669"/>
    <property type="project" value="InterPro"/>
</dbReference>